<evidence type="ECO:0000313" key="1">
    <source>
        <dbReference type="EMBL" id="WCT76082.1"/>
    </source>
</evidence>
<accession>A0ABY7TSA1</accession>
<dbReference type="EMBL" id="CP117417">
    <property type="protein sequence ID" value="WCT76082.1"/>
    <property type="molecule type" value="Genomic_DNA"/>
</dbReference>
<proteinExistence type="predicted"/>
<organism evidence="1 2">
    <name type="scientific">Novosphingobium humi</name>
    <dbReference type="NCBI Taxonomy" id="2282397"/>
    <lineage>
        <taxon>Bacteria</taxon>
        <taxon>Pseudomonadati</taxon>
        <taxon>Pseudomonadota</taxon>
        <taxon>Alphaproteobacteria</taxon>
        <taxon>Sphingomonadales</taxon>
        <taxon>Sphingomonadaceae</taxon>
        <taxon>Novosphingobium</taxon>
    </lineage>
</organism>
<evidence type="ECO:0000313" key="2">
    <source>
        <dbReference type="Proteomes" id="UP001218231"/>
    </source>
</evidence>
<protein>
    <submittedName>
        <fullName evidence="1">Uncharacterized protein</fullName>
    </submittedName>
</protein>
<gene>
    <name evidence="1" type="ORF">PQ457_08970</name>
</gene>
<keyword evidence="2" id="KW-1185">Reference proteome</keyword>
<name>A0ABY7TSA1_9SPHN</name>
<sequence length="58" mass="6110">MAIWQNDANGERFDDGAALLPGEEGFSRAAAEAHFGADVDFSYIGTPNWAPAQPLGEG</sequence>
<dbReference type="Proteomes" id="UP001218231">
    <property type="component" value="Chromosome"/>
</dbReference>
<reference evidence="1 2" key="1">
    <citation type="submission" date="2023-02" db="EMBL/GenBank/DDBJ databases">
        <title>Genome sequence of Novosphingobium humi KACC 19094.</title>
        <authorList>
            <person name="Kim S."/>
            <person name="Heo J."/>
            <person name="Kwon S.-W."/>
        </authorList>
    </citation>
    <scope>NUCLEOTIDE SEQUENCE [LARGE SCALE GENOMIC DNA]</scope>
    <source>
        <strain evidence="1 2">KACC 19094</strain>
    </source>
</reference>
<dbReference type="RefSeq" id="WP_273616538.1">
    <property type="nucleotide sequence ID" value="NZ_CP103868.1"/>
</dbReference>